<feature type="transmembrane region" description="Helical" evidence="6">
    <location>
        <begin position="306"/>
        <end position="325"/>
    </location>
</feature>
<gene>
    <name evidence="8" type="ORF">DGYR_LOCUS11303</name>
</gene>
<name>A0A7I8W8E8_9ANNE</name>
<dbReference type="SUPFAM" id="SSF144091">
    <property type="entry name" value="Rhomboid-like"/>
    <property type="match status" value="1"/>
</dbReference>
<evidence type="ECO:0000256" key="1">
    <source>
        <dbReference type="ARBA" id="ARBA00004141"/>
    </source>
</evidence>
<feature type="transmembrane region" description="Helical" evidence="6">
    <location>
        <begin position="217"/>
        <end position="242"/>
    </location>
</feature>
<keyword evidence="9" id="KW-1185">Reference proteome</keyword>
<dbReference type="PANTHER" id="PTHR45840:SF2">
    <property type="entry name" value="PROTEIN RHOMBOID-RELATED"/>
    <property type="match status" value="1"/>
</dbReference>
<proteinExistence type="inferred from homology"/>
<evidence type="ECO:0000256" key="4">
    <source>
        <dbReference type="ARBA" id="ARBA00022989"/>
    </source>
</evidence>
<evidence type="ECO:0000259" key="7">
    <source>
        <dbReference type="Pfam" id="PF01694"/>
    </source>
</evidence>
<keyword evidence="4 6" id="KW-1133">Transmembrane helix</keyword>
<protein>
    <submittedName>
        <fullName evidence="8">DgyrCDS11968</fullName>
    </submittedName>
</protein>
<comment type="subcellular location">
    <subcellularLocation>
        <location evidence="1">Membrane</location>
        <topology evidence="1">Multi-pass membrane protein</topology>
    </subcellularLocation>
</comment>
<evidence type="ECO:0000256" key="3">
    <source>
        <dbReference type="ARBA" id="ARBA00022692"/>
    </source>
</evidence>
<dbReference type="EMBL" id="CAJFCJ010000019">
    <property type="protein sequence ID" value="CAD5123641.1"/>
    <property type="molecule type" value="Genomic_DNA"/>
</dbReference>
<evidence type="ECO:0000256" key="2">
    <source>
        <dbReference type="ARBA" id="ARBA00009045"/>
    </source>
</evidence>
<dbReference type="InterPro" id="IPR051739">
    <property type="entry name" value="Rhomboid_IM_Serine_Proteases"/>
</dbReference>
<dbReference type="OrthoDB" id="418595at2759"/>
<comment type="caution">
    <text evidence="8">The sequence shown here is derived from an EMBL/GenBank/DDBJ whole genome shotgun (WGS) entry which is preliminary data.</text>
</comment>
<dbReference type="AlphaFoldDB" id="A0A7I8W8E8"/>
<feature type="transmembrane region" description="Helical" evidence="6">
    <location>
        <begin position="254"/>
        <end position="271"/>
    </location>
</feature>
<sequence length="391" mass="44146">MGHVTEQTASVNAKLNALAVVNSYDEKDVADSANILLQDKWRTFFSKFDVQDGQISVDDFRDSHFRSEFDVSRLEAMEEKERKERTRHNSLLQLDKLSIKRTASFERALNCNHQITGDSQIYTRTANLHRDNRKSCFSGFVAKISSDYLVDENSRCFFRNRYRCFPPPVFVPFVVILEIVCYLYYAIKEGSFKLSGSVPNQSFLLYTPDRRQELWRFVFYMFLHAGWIHLSFNFLVQILVGIPLEMVHGSTRICLVYMSGILASSLATSVFDKSACLAGSAGGVYAILAAHLANILTNYSEVEIGFVKLAAIFITSSTDVGLAVWDRYSTSNSPPVGYAGHLMGSFIGLTIGFLIIRSFGQSLRSQILCWVALIVYGALTVIAIFWNIFAY</sequence>
<dbReference type="Proteomes" id="UP000549394">
    <property type="component" value="Unassembled WGS sequence"/>
</dbReference>
<feature type="transmembrane region" description="Helical" evidence="6">
    <location>
        <begin position="277"/>
        <end position="299"/>
    </location>
</feature>
<evidence type="ECO:0000256" key="5">
    <source>
        <dbReference type="ARBA" id="ARBA00023136"/>
    </source>
</evidence>
<comment type="similarity">
    <text evidence="2">Belongs to the peptidase S54 family.</text>
</comment>
<dbReference type="PANTHER" id="PTHR45840">
    <property type="entry name" value="RHOMBOID-RELATED PROTEIN"/>
    <property type="match status" value="1"/>
</dbReference>
<feature type="transmembrane region" description="Helical" evidence="6">
    <location>
        <begin position="368"/>
        <end position="389"/>
    </location>
</feature>
<organism evidence="8 9">
    <name type="scientific">Dimorphilus gyrociliatus</name>
    <dbReference type="NCBI Taxonomy" id="2664684"/>
    <lineage>
        <taxon>Eukaryota</taxon>
        <taxon>Metazoa</taxon>
        <taxon>Spiralia</taxon>
        <taxon>Lophotrochozoa</taxon>
        <taxon>Annelida</taxon>
        <taxon>Polychaeta</taxon>
        <taxon>Polychaeta incertae sedis</taxon>
        <taxon>Dinophilidae</taxon>
        <taxon>Dimorphilus</taxon>
    </lineage>
</organism>
<feature type="transmembrane region" description="Helical" evidence="6">
    <location>
        <begin position="169"/>
        <end position="187"/>
    </location>
</feature>
<dbReference type="GO" id="GO:0004252">
    <property type="term" value="F:serine-type endopeptidase activity"/>
    <property type="evidence" value="ECO:0007669"/>
    <property type="project" value="InterPro"/>
</dbReference>
<evidence type="ECO:0000313" key="8">
    <source>
        <dbReference type="EMBL" id="CAD5123641.1"/>
    </source>
</evidence>
<dbReference type="InterPro" id="IPR035952">
    <property type="entry name" value="Rhomboid-like_sf"/>
</dbReference>
<evidence type="ECO:0000256" key="6">
    <source>
        <dbReference type="SAM" id="Phobius"/>
    </source>
</evidence>
<dbReference type="GO" id="GO:0016020">
    <property type="term" value="C:membrane"/>
    <property type="evidence" value="ECO:0007669"/>
    <property type="project" value="UniProtKB-SubCell"/>
</dbReference>
<feature type="transmembrane region" description="Helical" evidence="6">
    <location>
        <begin position="337"/>
        <end position="356"/>
    </location>
</feature>
<dbReference type="Gene3D" id="1.20.1540.10">
    <property type="entry name" value="Rhomboid-like"/>
    <property type="match status" value="1"/>
</dbReference>
<dbReference type="InterPro" id="IPR022764">
    <property type="entry name" value="Peptidase_S54_rhomboid_dom"/>
</dbReference>
<keyword evidence="5 6" id="KW-0472">Membrane</keyword>
<keyword evidence="3 6" id="KW-0812">Transmembrane</keyword>
<accession>A0A7I8W8E8</accession>
<evidence type="ECO:0000313" key="9">
    <source>
        <dbReference type="Proteomes" id="UP000549394"/>
    </source>
</evidence>
<reference evidence="8 9" key="1">
    <citation type="submission" date="2020-08" db="EMBL/GenBank/DDBJ databases">
        <authorList>
            <person name="Hejnol A."/>
        </authorList>
    </citation>
    <scope>NUCLEOTIDE SEQUENCE [LARGE SCALE GENOMIC DNA]</scope>
</reference>
<dbReference type="Pfam" id="PF01694">
    <property type="entry name" value="Rhomboid"/>
    <property type="match status" value="1"/>
</dbReference>
<feature type="domain" description="Peptidase S54 rhomboid" evidence="7">
    <location>
        <begin position="212"/>
        <end position="357"/>
    </location>
</feature>